<feature type="signal peptide" evidence="2">
    <location>
        <begin position="1"/>
        <end position="21"/>
    </location>
</feature>
<keyword evidence="1 2" id="KW-0732">Signal</keyword>
<dbReference type="Proteomes" id="UP001549146">
    <property type="component" value="Unassembled WGS sequence"/>
</dbReference>
<keyword evidence="5" id="KW-1185">Reference proteome</keyword>
<reference evidence="4 5" key="1">
    <citation type="submission" date="2024-06" db="EMBL/GenBank/DDBJ databases">
        <title>Genomic Encyclopedia of Type Strains, Phase IV (KMG-IV): sequencing the most valuable type-strain genomes for metagenomic binning, comparative biology and taxonomic classification.</title>
        <authorList>
            <person name="Goeker M."/>
        </authorList>
    </citation>
    <scope>NUCLEOTIDE SEQUENCE [LARGE SCALE GENOMIC DNA]</scope>
    <source>
        <strain evidence="4 5">DSM 29388</strain>
    </source>
</reference>
<protein>
    <recommendedName>
        <fullName evidence="3">Secretion system C-terminal sorting domain-containing protein</fullName>
    </recommendedName>
</protein>
<feature type="chain" id="PRO_5045375051" description="Secretion system C-terminal sorting domain-containing protein" evidence="2">
    <location>
        <begin position="22"/>
        <end position="295"/>
    </location>
</feature>
<evidence type="ECO:0000313" key="5">
    <source>
        <dbReference type="Proteomes" id="UP001549146"/>
    </source>
</evidence>
<gene>
    <name evidence="4" type="ORF">ABID46_000536</name>
</gene>
<evidence type="ECO:0000259" key="3">
    <source>
        <dbReference type="Pfam" id="PF18962"/>
    </source>
</evidence>
<name>A0ABV2LQY3_9FLAO</name>
<dbReference type="InterPro" id="IPR026444">
    <property type="entry name" value="Secre_tail"/>
</dbReference>
<proteinExistence type="predicted"/>
<feature type="domain" description="Secretion system C-terminal sorting" evidence="3">
    <location>
        <begin position="241"/>
        <end position="290"/>
    </location>
</feature>
<dbReference type="EMBL" id="JBEPMO010000002">
    <property type="protein sequence ID" value="MET3730977.1"/>
    <property type="molecule type" value="Genomic_DNA"/>
</dbReference>
<comment type="caution">
    <text evidence="4">The sequence shown here is derived from an EMBL/GenBank/DDBJ whole genome shotgun (WGS) entry which is preliminary data.</text>
</comment>
<dbReference type="NCBIfam" id="TIGR04183">
    <property type="entry name" value="Por_Secre_tail"/>
    <property type="match status" value="1"/>
</dbReference>
<organism evidence="4 5">
    <name type="scientific">Moheibacter stercoris</name>
    <dbReference type="NCBI Taxonomy" id="1628251"/>
    <lineage>
        <taxon>Bacteria</taxon>
        <taxon>Pseudomonadati</taxon>
        <taxon>Bacteroidota</taxon>
        <taxon>Flavobacteriia</taxon>
        <taxon>Flavobacteriales</taxon>
        <taxon>Weeksellaceae</taxon>
        <taxon>Moheibacter</taxon>
    </lineage>
</organism>
<accession>A0ABV2LQY3</accession>
<sequence length="295" mass="33788">MKTLFLMLGILVYLGVSQAQSYTPMLDNQNEWQVLSCYGDDCFKDVYYTNGDTIVNGQNHKILDGYHYISRTFLLREELSSKKVYLKTHINNQQNEYLLYNFSMQEGDSIEMKNPITPFPEDGGFYTLDSIRPRPILHDHMAKFYFFSPSVSNQNEIQTKPIWVEGVGSLSLVTAPGGHPNYFGVGQVSCFFKNGSLFYFDGDMQDSCDAVMKNVEMNNLLETKFYVANSIGHLQTNIPIQSLDLFSSQGQLIRQESIGNKTQYQVDFKNLPTGIYILRVKSIQNQMKSIKFILQ</sequence>
<dbReference type="Pfam" id="PF18962">
    <property type="entry name" value="Por_Secre_tail"/>
    <property type="match status" value="1"/>
</dbReference>
<dbReference type="RefSeq" id="WP_354506800.1">
    <property type="nucleotide sequence ID" value="NZ_JBEPMO010000002.1"/>
</dbReference>
<evidence type="ECO:0000256" key="1">
    <source>
        <dbReference type="ARBA" id="ARBA00022729"/>
    </source>
</evidence>
<evidence type="ECO:0000256" key="2">
    <source>
        <dbReference type="SAM" id="SignalP"/>
    </source>
</evidence>
<evidence type="ECO:0000313" key="4">
    <source>
        <dbReference type="EMBL" id="MET3730977.1"/>
    </source>
</evidence>